<dbReference type="PROSITE" id="PS50111">
    <property type="entry name" value="CHEMOTAXIS_TRANSDUC_2"/>
    <property type="match status" value="1"/>
</dbReference>
<evidence type="ECO:0000256" key="1">
    <source>
        <dbReference type="ARBA" id="ARBA00022500"/>
    </source>
</evidence>
<dbReference type="AlphaFoldDB" id="A0A0C1R2R0"/>
<dbReference type="InterPro" id="IPR004089">
    <property type="entry name" value="MCPsignal_dom"/>
</dbReference>
<evidence type="ECO:0000259" key="7">
    <source>
        <dbReference type="PROSITE" id="PS50885"/>
    </source>
</evidence>
<evidence type="ECO:0000313" key="9">
    <source>
        <dbReference type="Proteomes" id="UP000031366"/>
    </source>
</evidence>
<dbReference type="SUPFAM" id="SSF58104">
    <property type="entry name" value="Methyl-accepting chemotaxis protein (MCP) signaling domain"/>
    <property type="match status" value="1"/>
</dbReference>
<accession>A0A0C1R2R0</accession>
<organism evidence="8 9">
    <name type="scientific">Clostridium argentinense CDC 2741</name>
    <dbReference type="NCBI Taxonomy" id="1418104"/>
    <lineage>
        <taxon>Bacteria</taxon>
        <taxon>Bacillati</taxon>
        <taxon>Bacillota</taxon>
        <taxon>Clostridia</taxon>
        <taxon>Eubacteriales</taxon>
        <taxon>Clostridiaceae</taxon>
        <taxon>Clostridium</taxon>
    </lineage>
</organism>
<evidence type="ECO:0000259" key="6">
    <source>
        <dbReference type="PROSITE" id="PS50111"/>
    </source>
</evidence>
<dbReference type="Gene3D" id="1.10.287.950">
    <property type="entry name" value="Methyl-accepting chemotaxis protein"/>
    <property type="match status" value="1"/>
</dbReference>
<dbReference type="CDD" id="cd06225">
    <property type="entry name" value="HAMP"/>
    <property type="match status" value="1"/>
</dbReference>
<dbReference type="Pfam" id="PF00015">
    <property type="entry name" value="MCPsignal"/>
    <property type="match status" value="1"/>
</dbReference>
<dbReference type="GO" id="GO:0006935">
    <property type="term" value="P:chemotaxis"/>
    <property type="evidence" value="ECO:0007669"/>
    <property type="project" value="UniProtKB-KW"/>
</dbReference>
<comment type="caution">
    <text evidence="8">The sequence shown here is derived from an EMBL/GenBank/DDBJ whole genome shotgun (WGS) entry which is preliminary data.</text>
</comment>
<dbReference type="Proteomes" id="UP000031366">
    <property type="component" value="Unassembled WGS sequence"/>
</dbReference>
<protein>
    <submittedName>
        <fullName evidence="8">Methyl-accepting chemotaxis (MCP) signaling domain protein</fullName>
    </submittedName>
</protein>
<evidence type="ECO:0000256" key="2">
    <source>
        <dbReference type="ARBA" id="ARBA00023224"/>
    </source>
</evidence>
<dbReference type="Gene3D" id="6.10.340.10">
    <property type="match status" value="1"/>
</dbReference>
<reference evidence="8 9" key="1">
    <citation type="journal article" date="2015" name="Infect. Genet. Evol.">
        <title>Genomic sequences of six botulinum neurotoxin-producing strains representing three clostridial species illustrate the mobility and diversity of botulinum neurotoxin genes.</title>
        <authorList>
            <person name="Smith T.J."/>
            <person name="Hill K.K."/>
            <person name="Xie G."/>
            <person name="Foley B.T."/>
            <person name="Williamson C.H."/>
            <person name="Foster J.T."/>
            <person name="Johnson S.L."/>
            <person name="Chertkov O."/>
            <person name="Teshima H."/>
            <person name="Gibbons H.S."/>
            <person name="Johnsky L.A."/>
            <person name="Karavis M.A."/>
            <person name="Smith L.A."/>
        </authorList>
    </citation>
    <scope>NUCLEOTIDE SEQUENCE [LARGE SCALE GENOMIC DNA]</scope>
    <source>
        <strain evidence="8 9">CDC 2741</strain>
    </source>
</reference>
<dbReference type="OrthoDB" id="9760371at2"/>
<dbReference type="SMART" id="SM00304">
    <property type="entry name" value="HAMP"/>
    <property type="match status" value="1"/>
</dbReference>
<keyword evidence="5" id="KW-1133">Transmembrane helix</keyword>
<evidence type="ECO:0000256" key="5">
    <source>
        <dbReference type="SAM" id="Phobius"/>
    </source>
</evidence>
<dbReference type="GO" id="GO:0016020">
    <property type="term" value="C:membrane"/>
    <property type="evidence" value="ECO:0007669"/>
    <property type="project" value="InterPro"/>
</dbReference>
<keyword evidence="5" id="KW-0812">Transmembrane</keyword>
<dbReference type="Gene3D" id="3.30.450.20">
    <property type="entry name" value="PAS domain"/>
    <property type="match status" value="2"/>
</dbReference>
<keyword evidence="1" id="KW-0145">Chemotaxis</keyword>
<feature type="domain" description="Methyl-accepting transducer" evidence="6">
    <location>
        <begin position="397"/>
        <end position="668"/>
    </location>
</feature>
<feature type="domain" description="HAMP" evidence="7">
    <location>
        <begin position="326"/>
        <end position="378"/>
    </location>
</feature>
<evidence type="ECO:0000313" key="8">
    <source>
        <dbReference type="EMBL" id="KIE44726.1"/>
    </source>
</evidence>
<dbReference type="RefSeq" id="WP_039636253.1">
    <property type="nucleotide sequence ID" value="NZ_AYSO01000020.1"/>
</dbReference>
<keyword evidence="2 4" id="KW-0807">Transducer</keyword>
<keyword evidence="9" id="KW-1185">Reference proteome</keyword>
<dbReference type="Pfam" id="PF22673">
    <property type="entry name" value="MCP-like_PDC_1"/>
    <property type="match status" value="1"/>
</dbReference>
<name>A0A0C1R2R0_9CLOT</name>
<dbReference type="PANTHER" id="PTHR32089">
    <property type="entry name" value="METHYL-ACCEPTING CHEMOTAXIS PROTEIN MCPB"/>
    <property type="match status" value="1"/>
</dbReference>
<proteinExistence type="inferred from homology"/>
<dbReference type="Pfam" id="PF00672">
    <property type="entry name" value="HAMP"/>
    <property type="match status" value="1"/>
</dbReference>
<dbReference type="STRING" id="29341.RSJ17_04835"/>
<dbReference type="CDD" id="cd12913">
    <property type="entry name" value="PDC1_MCP_like"/>
    <property type="match status" value="1"/>
</dbReference>
<comment type="similarity">
    <text evidence="3">Belongs to the methyl-accepting chemotaxis (MCP) protein family.</text>
</comment>
<dbReference type="SUPFAM" id="SSF103190">
    <property type="entry name" value="Sensory domain-like"/>
    <property type="match status" value="1"/>
</dbReference>
<dbReference type="InterPro" id="IPR003660">
    <property type="entry name" value="HAMP_dom"/>
</dbReference>
<dbReference type="CDD" id="cd12912">
    <property type="entry name" value="PDC2_MCP_like"/>
    <property type="match status" value="1"/>
</dbReference>
<gene>
    <name evidence="8" type="ORF">U732_410</name>
</gene>
<evidence type="ECO:0000256" key="3">
    <source>
        <dbReference type="ARBA" id="ARBA00029447"/>
    </source>
</evidence>
<dbReference type="SMART" id="SM00283">
    <property type="entry name" value="MA"/>
    <property type="match status" value="1"/>
</dbReference>
<sequence length="683" mass="75180">MAKLRFKSIKSKMLVMILPVTIISMLMLSSLSYVTAKKTIDSEINEKMKYQTDAVIENISKSLENHSKIPFTLARTVEASRDTLTEKNYENLVKSYVNSNDQTFGAGIWYEPFKYKNNVKFFGPYAYKKDGVVTYTNEYSKTDYTSSLWYKLGENTDKGLSWSEPYIDDVTNTTMITTTVPILDDKKNRIGVTTADINLSNIQEMIKNIKVGEGGRAFLLNKDGTYLSDIDEEKIMKANISSDSNESLSSIGKNILENENGIDSFSDSNGKNIIFFSKVPNVNWKLVLSIPEKELLSPLRSLLYKVLITMTGTILLIVLIIMLIVNNIKNRISKVNKLAEAISSGDLTNRIEITNNDELGEMAVYLNKMNDNLKDIIKSVSDGLEQVVATSEELTASAGQTREAADQIAVSIQEIANGSDLQSSSYDIVSEESEQVFKGVDKIASDINTATNSSITAYNKAFDGNDVIVGTINQMNEINSKVYTSSKMINSLGEKSSKIGEIISLITDISSRTNLLALNAAIEAARAGEQGRGFAVVADEIRKLAEQSANASNNISSIINEIQNEISFTITSMNEGNKAVDEGMVLVENAGESFKDILSEIENVSNNMKSVSEVINNVLSSTKVMVKSIDENAQISKQTALNSQSVAASSEEQSALMQEVSHASEELSNMAFELQSDLTKFKL</sequence>
<dbReference type="CDD" id="cd11386">
    <property type="entry name" value="MCP_signal"/>
    <property type="match status" value="1"/>
</dbReference>
<dbReference type="PROSITE" id="PS50885">
    <property type="entry name" value="HAMP"/>
    <property type="match status" value="1"/>
</dbReference>
<dbReference type="InterPro" id="IPR029151">
    <property type="entry name" value="Sensor-like_sf"/>
</dbReference>
<dbReference type="PANTHER" id="PTHR32089:SF114">
    <property type="entry name" value="METHYL-ACCEPTING CHEMOTAXIS PROTEIN MCPB"/>
    <property type="match status" value="1"/>
</dbReference>
<evidence type="ECO:0000256" key="4">
    <source>
        <dbReference type="PROSITE-ProRule" id="PRU00284"/>
    </source>
</evidence>
<dbReference type="GO" id="GO:0007165">
    <property type="term" value="P:signal transduction"/>
    <property type="evidence" value="ECO:0007669"/>
    <property type="project" value="UniProtKB-KW"/>
</dbReference>
<feature type="transmembrane region" description="Helical" evidence="5">
    <location>
        <begin position="302"/>
        <end position="325"/>
    </location>
</feature>
<keyword evidence="5" id="KW-0472">Membrane</keyword>
<dbReference type="EMBL" id="AYSO01000020">
    <property type="protein sequence ID" value="KIE44726.1"/>
    <property type="molecule type" value="Genomic_DNA"/>
</dbReference>